<dbReference type="PANTHER" id="PTHR24356">
    <property type="entry name" value="SERINE/THREONINE-PROTEIN KINASE"/>
    <property type="match status" value="1"/>
</dbReference>
<dbReference type="InterPro" id="IPR000719">
    <property type="entry name" value="Prot_kinase_dom"/>
</dbReference>
<sequence>MPYREPIRTVRERPPSPPHRNISQSSSHTTSSTSSLEAAPIRPPPIQTRTAATNDAQLPPQDDIERQEREIRRNSNARARDRSEREESRSPVTPRPDKYSFNPPRDTFGSPRYGTAQQYHHPAPIHLLPLELRPSASGPDLASLRQQMMAGESALAEEDDHSPESPTKSSSGRLGTMETIMSSTSITPKKHRARSSSGQAPGAGMNSKVAATGGGGLVAGSTASQGGGSGRGDVRKVVGLQDFTFGEMIGRGSYSTVVLARQNATSIPYAIKILDQAHLIQQKKTKYAKVERDALVRLGPQVRSNVNRGSTMSIMSNPAGMGHRRRESGHSLASSSAGGSISGTLLAAGTDPGKPRRRRESNEGGWNVPGRRTSTFQGSIQGSSYGRSYGTPTTPTMNLEQTPSPPSNSNDQAVEEQEEQLIHKEDRQRTIKPDLPRLAIPPSPKLTGKDVGGQPWSPSTVSTSPSEGTIIAGRGSSELPDSGRPMLRKRKRASHPGVIKLHYTFKDHTSLYFVLDLAINGELLDLMRKHGSFDIDSARRYGAQIIDTIDFMHERGVIHRLVQLLSILLDDDWRIKITDFGSAKVVDPITLEPVELPEAEGKKRSFVGTAEYVSPEVLRNEHASIQSDIWAFGCILFQMIAGRPPFRGATEYLTFQKVLACEYEFPDRFDPLAKALIERILKLDPADRPTVDSIRDDPFFSSINFSNIWTDHIPDIKTGIAPPVKMVQQTLDFTDAFDTTESDEERNEIDLADEADQGLTSSRPGFERAASRSSPTAELKLPFPDHLVSGPEHLREPQRKWIEAGGNTFSSTETFEEAARAKSRSTVSGPTEKEGGLTRKLTHQWEQEERRKLWAQHLEDGEQIVYQSPVLTRAGIFLPKRRTLVLTNHHRLICVKEDAVKSRIKVESECFVLRSTASSDSPDSQNPARERSPPSKTKTITKVVAKGPRAFQIQTADKDYTFIADRDDIRSRWLQELSTTG</sequence>
<feature type="compositionally biased region" description="Low complexity" evidence="10">
    <location>
        <begin position="457"/>
        <end position="466"/>
    </location>
</feature>
<dbReference type="InterPro" id="IPR017441">
    <property type="entry name" value="Protein_kinase_ATP_BS"/>
</dbReference>
<evidence type="ECO:0000256" key="8">
    <source>
        <dbReference type="ARBA" id="ARBA00048679"/>
    </source>
</evidence>
<organism evidence="13 14">
    <name type="scientific">Filobasidium floriforme</name>
    <dbReference type="NCBI Taxonomy" id="5210"/>
    <lineage>
        <taxon>Eukaryota</taxon>
        <taxon>Fungi</taxon>
        <taxon>Dikarya</taxon>
        <taxon>Basidiomycota</taxon>
        <taxon>Agaricomycotina</taxon>
        <taxon>Tremellomycetes</taxon>
        <taxon>Filobasidiales</taxon>
        <taxon>Filobasidiaceae</taxon>
        <taxon>Filobasidium</taxon>
    </lineage>
</organism>
<evidence type="ECO:0000256" key="9">
    <source>
        <dbReference type="PROSITE-ProRule" id="PRU10141"/>
    </source>
</evidence>
<dbReference type="InterPro" id="IPR011009">
    <property type="entry name" value="Kinase-like_dom_sf"/>
</dbReference>
<dbReference type="InterPro" id="IPR001849">
    <property type="entry name" value="PH_domain"/>
</dbReference>
<feature type="compositionally biased region" description="Basic and acidic residues" evidence="10">
    <location>
        <begin position="63"/>
        <end position="89"/>
    </location>
</feature>
<reference evidence="13" key="1">
    <citation type="submission" date="2020-04" db="EMBL/GenBank/DDBJ databases">
        <title>Analysis of mating type loci in Filobasidium floriforme.</title>
        <authorList>
            <person name="Nowrousian M."/>
        </authorList>
    </citation>
    <scope>NUCLEOTIDE SEQUENCE</scope>
    <source>
        <strain evidence="13">CBS 6242</strain>
    </source>
</reference>
<keyword evidence="14" id="KW-1185">Reference proteome</keyword>
<evidence type="ECO:0000313" key="14">
    <source>
        <dbReference type="Proteomes" id="UP000812966"/>
    </source>
</evidence>
<dbReference type="PROSITE" id="PS00107">
    <property type="entry name" value="PROTEIN_KINASE_ATP"/>
    <property type="match status" value="1"/>
</dbReference>
<evidence type="ECO:0000256" key="7">
    <source>
        <dbReference type="ARBA" id="ARBA00047899"/>
    </source>
</evidence>
<protein>
    <recommendedName>
        <fullName evidence="1">non-specific serine/threonine protein kinase</fullName>
        <ecNumber evidence="1">2.7.11.1</ecNumber>
    </recommendedName>
</protein>
<feature type="compositionally biased region" description="Acidic residues" evidence="10">
    <location>
        <begin position="739"/>
        <end position="756"/>
    </location>
</feature>
<evidence type="ECO:0000259" key="12">
    <source>
        <dbReference type="PROSITE" id="PS50011"/>
    </source>
</evidence>
<evidence type="ECO:0000256" key="2">
    <source>
        <dbReference type="ARBA" id="ARBA00022527"/>
    </source>
</evidence>
<feature type="compositionally biased region" description="Low complexity" evidence="10">
    <location>
        <begin position="176"/>
        <end position="187"/>
    </location>
</feature>
<dbReference type="Gene3D" id="3.30.200.20">
    <property type="entry name" value="Phosphorylase Kinase, domain 1"/>
    <property type="match status" value="2"/>
</dbReference>
<comment type="catalytic activity">
    <reaction evidence="8">
        <text>L-seryl-[protein] + ATP = O-phospho-L-seryl-[protein] + ADP + H(+)</text>
        <dbReference type="Rhea" id="RHEA:17989"/>
        <dbReference type="Rhea" id="RHEA-COMP:9863"/>
        <dbReference type="Rhea" id="RHEA-COMP:11604"/>
        <dbReference type="ChEBI" id="CHEBI:15378"/>
        <dbReference type="ChEBI" id="CHEBI:29999"/>
        <dbReference type="ChEBI" id="CHEBI:30616"/>
        <dbReference type="ChEBI" id="CHEBI:83421"/>
        <dbReference type="ChEBI" id="CHEBI:456216"/>
        <dbReference type="EC" id="2.7.11.1"/>
    </reaction>
</comment>
<comment type="caution">
    <text evidence="13">The sequence shown here is derived from an EMBL/GenBank/DDBJ whole genome shotgun (WGS) entry which is preliminary data.</text>
</comment>
<dbReference type="InterPro" id="IPR011993">
    <property type="entry name" value="PH-like_dom_sf"/>
</dbReference>
<evidence type="ECO:0000259" key="11">
    <source>
        <dbReference type="PROSITE" id="PS50003"/>
    </source>
</evidence>
<feature type="compositionally biased region" description="Basic and acidic residues" evidence="10">
    <location>
        <begin position="420"/>
        <end position="435"/>
    </location>
</feature>
<evidence type="ECO:0000256" key="4">
    <source>
        <dbReference type="ARBA" id="ARBA00022741"/>
    </source>
</evidence>
<dbReference type="AlphaFoldDB" id="A0A8K0JLG0"/>
<feature type="region of interest" description="Disordered" evidence="10">
    <location>
        <begin position="739"/>
        <end position="792"/>
    </location>
</feature>
<dbReference type="SUPFAM" id="SSF50729">
    <property type="entry name" value="PH domain-like"/>
    <property type="match status" value="1"/>
</dbReference>
<dbReference type="GO" id="GO:0004674">
    <property type="term" value="F:protein serine/threonine kinase activity"/>
    <property type="evidence" value="ECO:0007669"/>
    <property type="project" value="UniProtKB-KW"/>
</dbReference>
<dbReference type="Proteomes" id="UP000812966">
    <property type="component" value="Unassembled WGS sequence"/>
</dbReference>
<keyword evidence="3" id="KW-0808">Transferase</keyword>
<accession>A0A8K0JLG0</accession>
<dbReference type="PROSITE" id="PS50003">
    <property type="entry name" value="PH_DOMAIN"/>
    <property type="match status" value="1"/>
</dbReference>
<feature type="region of interest" description="Disordered" evidence="10">
    <location>
        <begin position="1"/>
        <end position="211"/>
    </location>
</feature>
<dbReference type="SUPFAM" id="SSF56112">
    <property type="entry name" value="Protein kinase-like (PK-like)"/>
    <property type="match status" value="2"/>
</dbReference>
<dbReference type="Gene3D" id="1.10.510.10">
    <property type="entry name" value="Transferase(Phosphotransferase) domain 1"/>
    <property type="match status" value="1"/>
</dbReference>
<feature type="binding site" evidence="9">
    <location>
        <position position="272"/>
    </location>
    <ligand>
        <name>ATP</name>
        <dbReference type="ChEBI" id="CHEBI:30616"/>
    </ligand>
</feature>
<gene>
    <name evidence="13" type="ORF">FFLO_03049</name>
</gene>
<dbReference type="PROSITE" id="PS50011">
    <property type="entry name" value="PROTEIN_KINASE_DOM"/>
    <property type="match status" value="1"/>
</dbReference>
<feature type="region of interest" description="Disordered" evidence="10">
    <location>
        <begin position="306"/>
        <end position="491"/>
    </location>
</feature>
<keyword evidence="6 9" id="KW-0067">ATP-binding</keyword>
<feature type="domain" description="Protein kinase" evidence="12">
    <location>
        <begin position="243"/>
        <end position="700"/>
    </location>
</feature>
<feature type="region of interest" description="Disordered" evidence="10">
    <location>
        <begin position="915"/>
        <end position="943"/>
    </location>
</feature>
<name>A0A8K0JLG0_9TREE</name>
<feature type="domain" description="PH" evidence="11">
    <location>
        <begin position="863"/>
        <end position="981"/>
    </location>
</feature>
<feature type="compositionally biased region" description="Polar residues" evidence="10">
    <location>
        <begin position="372"/>
        <end position="412"/>
    </location>
</feature>
<dbReference type="InterPro" id="IPR050236">
    <property type="entry name" value="Ser_Thr_kinase_AGC"/>
</dbReference>
<dbReference type="EMBL" id="JABELV010000053">
    <property type="protein sequence ID" value="KAG7553542.1"/>
    <property type="molecule type" value="Genomic_DNA"/>
</dbReference>
<feature type="compositionally biased region" description="Low complexity" evidence="10">
    <location>
        <begin position="330"/>
        <end position="349"/>
    </location>
</feature>
<feature type="compositionally biased region" description="Low complexity" evidence="10">
    <location>
        <begin position="23"/>
        <end position="35"/>
    </location>
</feature>
<dbReference type="Gene3D" id="2.30.29.30">
    <property type="entry name" value="Pleckstrin-homology domain (PH domain)/Phosphotyrosine-binding domain (PTB)"/>
    <property type="match status" value="1"/>
</dbReference>
<keyword evidence="4 9" id="KW-0547">Nucleotide-binding</keyword>
<evidence type="ECO:0000256" key="10">
    <source>
        <dbReference type="SAM" id="MobiDB-lite"/>
    </source>
</evidence>
<dbReference type="EC" id="2.7.11.1" evidence="1"/>
<evidence type="ECO:0000313" key="13">
    <source>
        <dbReference type="EMBL" id="KAG7553542.1"/>
    </source>
</evidence>
<proteinExistence type="predicted"/>
<feature type="compositionally biased region" description="Basic and acidic residues" evidence="10">
    <location>
        <begin position="1"/>
        <end position="14"/>
    </location>
</feature>
<feature type="compositionally biased region" description="Polar residues" evidence="10">
    <location>
        <begin position="915"/>
        <end position="927"/>
    </location>
</feature>
<feature type="compositionally biased region" description="Polar residues" evidence="10">
    <location>
        <begin position="306"/>
        <end position="316"/>
    </location>
</feature>
<dbReference type="GO" id="GO:0035556">
    <property type="term" value="P:intracellular signal transduction"/>
    <property type="evidence" value="ECO:0007669"/>
    <property type="project" value="TreeGrafter"/>
</dbReference>
<comment type="catalytic activity">
    <reaction evidence="7">
        <text>L-threonyl-[protein] + ATP = O-phospho-L-threonyl-[protein] + ADP + H(+)</text>
        <dbReference type="Rhea" id="RHEA:46608"/>
        <dbReference type="Rhea" id="RHEA-COMP:11060"/>
        <dbReference type="Rhea" id="RHEA-COMP:11605"/>
        <dbReference type="ChEBI" id="CHEBI:15378"/>
        <dbReference type="ChEBI" id="CHEBI:30013"/>
        <dbReference type="ChEBI" id="CHEBI:30616"/>
        <dbReference type="ChEBI" id="CHEBI:61977"/>
        <dbReference type="ChEBI" id="CHEBI:456216"/>
        <dbReference type="EC" id="2.7.11.1"/>
    </reaction>
</comment>
<keyword evidence="2" id="KW-0723">Serine/threonine-protein kinase</keyword>
<feature type="compositionally biased region" description="Polar residues" evidence="10">
    <location>
        <begin position="47"/>
        <end position="56"/>
    </location>
</feature>
<feature type="compositionally biased region" description="Polar residues" evidence="10">
    <location>
        <begin position="164"/>
        <end position="173"/>
    </location>
</feature>
<evidence type="ECO:0000256" key="3">
    <source>
        <dbReference type="ARBA" id="ARBA00022679"/>
    </source>
</evidence>
<dbReference type="PANTHER" id="PTHR24356:SF163">
    <property type="entry name" value="3-PHOSPHOINOSITIDE-DEPENDENT PROTEIN KINASE 1-RELATED"/>
    <property type="match status" value="1"/>
</dbReference>
<dbReference type="GO" id="GO:0005524">
    <property type="term" value="F:ATP binding"/>
    <property type="evidence" value="ECO:0007669"/>
    <property type="project" value="UniProtKB-UniRule"/>
</dbReference>
<keyword evidence="5" id="KW-0418">Kinase</keyword>
<dbReference type="Pfam" id="PF00069">
    <property type="entry name" value="Pkinase"/>
    <property type="match status" value="1"/>
</dbReference>
<evidence type="ECO:0000256" key="5">
    <source>
        <dbReference type="ARBA" id="ARBA00022777"/>
    </source>
</evidence>
<feature type="region of interest" description="Disordered" evidence="10">
    <location>
        <begin position="818"/>
        <end position="837"/>
    </location>
</feature>
<evidence type="ECO:0000256" key="6">
    <source>
        <dbReference type="ARBA" id="ARBA00022840"/>
    </source>
</evidence>
<evidence type="ECO:0000256" key="1">
    <source>
        <dbReference type="ARBA" id="ARBA00012513"/>
    </source>
</evidence>